<accession>A0A832H1I3</accession>
<keyword evidence="1" id="KW-0732">Signal</keyword>
<dbReference type="GO" id="GO:0015288">
    <property type="term" value="F:porin activity"/>
    <property type="evidence" value="ECO:0007669"/>
    <property type="project" value="InterPro"/>
</dbReference>
<dbReference type="EMBL" id="DSRD01000205">
    <property type="protein sequence ID" value="HGW93264.1"/>
    <property type="molecule type" value="Genomic_DNA"/>
</dbReference>
<dbReference type="PROSITE" id="PS51272">
    <property type="entry name" value="SLH"/>
    <property type="match status" value="1"/>
</dbReference>
<dbReference type="InterPro" id="IPR001119">
    <property type="entry name" value="SLH_dom"/>
</dbReference>
<proteinExistence type="inferred from homology"/>
<dbReference type="NCBIfam" id="NF033921">
    <property type="entry name" value="por_somb"/>
    <property type="match status" value="1"/>
</dbReference>
<dbReference type="AlphaFoldDB" id="A0A832H1I3"/>
<dbReference type="InterPro" id="IPR051465">
    <property type="entry name" value="Cell_Envelope_Struct_Comp"/>
</dbReference>
<protein>
    <submittedName>
        <fullName evidence="3">Porin</fullName>
    </submittedName>
</protein>
<feature type="domain" description="SLH" evidence="2">
    <location>
        <begin position="75"/>
        <end position="139"/>
    </location>
</feature>
<sequence length="530" mass="58496">MKSLFWLCGGFGLLQLCLQTNLVWASQPPAQVSPIASLAVSEKCPTDPLLITSTHDPLDCLTSVEPEEPLGQVRSVEELSDVQPTDWAYQALKSLVEKYGVISGYSDRTFRGNRALTRYEFAATLSNVMTKMEQLLLTGKIAEIREDFAILKRLQDSYDAILADVRDRITKLDSLSDRLERQQFSTTTKLRGQTAFGLTDGSNAITTILTRVRLDLNTSFTGTDLLRTQLETGNNGGDAISNRQNRRGPNLLGTNGILADGGGVDYIEVPNPVQISKLYYTFQPIQNVNFTIGARLNPRDFIDYNRFANDSLTNFNSSFFMNNPLIVQNQVDRAGGAGVALSWKPVESSPFSLRALYVAADASTPNKDDGLFGGRNQGSLELEYAFHKNLIARLQYTAATVNGTAINAGGFNFEWRFNRQFAAFGRFGIGSYNGFNSVLRQDLDLNPKTWAFGSTIRDIVIPGSVAGLAIGQPFIESKIGDATQLNVEGYYSFDLNDSISFSPAFLIVANPNNRSTGTIFEWLVRLVYTF</sequence>
<dbReference type="InterPro" id="IPR007049">
    <property type="entry name" value="Carb-sel_porin_OprB"/>
</dbReference>
<dbReference type="GO" id="GO:0016020">
    <property type="term" value="C:membrane"/>
    <property type="evidence" value="ECO:0007669"/>
    <property type="project" value="InterPro"/>
</dbReference>
<dbReference type="GO" id="GO:0008643">
    <property type="term" value="P:carbohydrate transport"/>
    <property type="evidence" value="ECO:0007669"/>
    <property type="project" value="InterPro"/>
</dbReference>
<feature type="chain" id="PRO_5042314163" evidence="1">
    <location>
        <begin position="26"/>
        <end position="530"/>
    </location>
</feature>
<evidence type="ECO:0000313" key="3">
    <source>
        <dbReference type="EMBL" id="HGW93264.1"/>
    </source>
</evidence>
<organism evidence="3">
    <name type="scientific">Oscillatoriales cyanobacterium SpSt-402</name>
    <dbReference type="NCBI Taxonomy" id="2282168"/>
    <lineage>
        <taxon>Bacteria</taxon>
        <taxon>Bacillati</taxon>
        <taxon>Cyanobacteriota</taxon>
        <taxon>Cyanophyceae</taxon>
        <taxon>Oscillatoriophycideae</taxon>
        <taxon>Oscillatoriales</taxon>
    </lineage>
</organism>
<feature type="signal peptide" evidence="1">
    <location>
        <begin position="1"/>
        <end position="25"/>
    </location>
</feature>
<gene>
    <name evidence="3" type="ORF">ENR47_03110</name>
</gene>
<dbReference type="Pfam" id="PF04966">
    <property type="entry name" value="OprB"/>
    <property type="match status" value="1"/>
</dbReference>
<comment type="similarity">
    <text evidence="1">Belongs to the OprB family.</text>
</comment>
<dbReference type="PANTHER" id="PTHR43308:SF1">
    <property type="entry name" value="OUTER MEMBRANE PROTEIN ALPHA"/>
    <property type="match status" value="1"/>
</dbReference>
<dbReference type="Pfam" id="PF00395">
    <property type="entry name" value="SLH"/>
    <property type="match status" value="1"/>
</dbReference>
<dbReference type="InterPro" id="IPR047684">
    <property type="entry name" value="Por_som-like"/>
</dbReference>
<comment type="caution">
    <text evidence="3">The sequence shown here is derived from an EMBL/GenBank/DDBJ whole genome shotgun (WGS) entry which is preliminary data.</text>
</comment>
<name>A0A832H1I3_9CYAN</name>
<evidence type="ECO:0000259" key="2">
    <source>
        <dbReference type="PROSITE" id="PS51272"/>
    </source>
</evidence>
<evidence type="ECO:0000256" key="1">
    <source>
        <dbReference type="RuleBase" id="RU363072"/>
    </source>
</evidence>
<dbReference type="PANTHER" id="PTHR43308">
    <property type="entry name" value="OUTER MEMBRANE PROTEIN ALPHA-RELATED"/>
    <property type="match status" value="1"/>
</dbReference>
<reference evidence="3" key="1">
    <citation type="journal article" date="2020" name="mSystems">
        <title>Genome- and Community-Level Interaction Insights into Carbon Utilization and Element Cycling Functions of Hydrothermarchaeota in Hydrothermal Sediment.</title>
        <authorList>
            <person name="Zhou Z."/>
            <person name="Liu Y."/>
            <person name="Xu W."/>
            <person name="Pan J."/>
            <person name="Luo Z.H."/>
            <person name="Li M."/>
        </authorList>
    </citation>
    <scope>NUCLEOTIDE SEQUENCE [LARGE SCALE GENOMIC DNA]</scope>
    <source>
        <strain evidence="3">SpSt-402</strain>
    </source>
</reference>